<keyword evidence="6" id="KW-0503">Monooxygenase</keyword>
<reference evidence="6" key="1">
    <citation type="submission" date="2021-12" db="EMBL/GenBank/DDBJ databases">
        <authorList>
            <person name="Zaccaron A."/>
            <person name="Stergiopoulos I."/>
        </authorList>
    </citation>
    <scope>NUCLEOTIDE SEQUENCE</scope>
    <source>
        <strain evidence="6">Race5_Kim</strain>
    </source>
</reference>
<dbReference type="OrthoDB" id="66881at2759"/>
<organism evidence="6 7">
    <name type="scientific">Passalora fulva</name>
    <name type="common">Tomato leaf mold</name>
    <name type="synonym">Cladosporium fulvum</name>
    <dbReference type="NCBI Taxonomy" id="5499"/>
    <lineage>
        <taxon>Eukaryota</taxon>
        <taxon>Fungi</taxon>
        <taxon>Dikarya</taxon>
        <taxon>Ascomycota</taxon>
        <taxon>Pezizomycotina</taxon>
        <taxon>Dothideomycetes</taxon>
        <taxon>Dothideomycetidae</taxon>
        <taxon>Mycosphaerellales</taxon>
        <taxon>Mycosphaerellaceae</taxon>
        <taxon>Fulvia</taxon>
    </lineage>
</organism>
<keyword evidence="7" id="KW-1185">Reference proteome</keyword>
<proteinExistence type="predicted"/>
<evidence type="ECO:0000259" key="5">
    <source>
        <dbReference type="Pfam" id="PF19834"/>
    </source>
</evidence>
<dbReference type="GO" id="GO:0004497">
    <property type="term" value="F:monooxygenase activity"/>
    <property type="evidence" value="ECO:0007669"/>
    <property type="project" value="UniProtKB-KW"/>
</dbReference>
<dbReference type="SUPFAM" id="SSF51905">
    <property type="entry name" value="FAD/NAD(P)-binding domain"/>
    <property type="match status" value="1"/>
</dbReference>
<dbReference type="InterPro" id="IPR023753">
    <property type="entry name" value="FAD/NAD-binding_dom"/>
</dbReference>
<dbReference type="InterPro" id="IPR050346">
    <property type="entry name" value="FMO-like"/>
</dbReference>
<name>A0A9Q8P2K4_PASFU</name>
<dbReference type="GeneID" id="71981346"/>
<dbReference type="AlphaFoldDB" id="A0A9Q8P2K4"/>
<keyword evidence="1" id="KW-0285">Flavoprotein</keyword>
<sequence>MGRIMTMAKKSVAIVGAGPSGLAGAKVLLGTDKFDVTIYEKADRIGGIWALDQNSTDGFLHPNTPTNLSRFTVAFSDLDWNLIDLQSSKTNGTTGANGSVEKPPTPMFPKAWQVNRYLEAYRQKNIPENIINLGCEVIRAERKGDELDHTWEITVRDRSKADRTSGFDYLLLGSGFFSKPRPISHSITNMPSKLDVQSIHSSQFRKLDDLFPVTVPSTGKNILIVGGGNSAGEAAAAVAQQLSDAQWSPGDHVRKRYEGYNIVHVTPRPLYAISPFVPVDESSTTFMPVDLKLYDLSRRPAGPITGNAGRVTTAVKDTIHRAVQGMIGGDQSDLTPALSVPRGEPRSVAYVALSESYPEFVRSGLIEVLGGRVSCLNAGSNGAMAADVVGTDGDVRIENIGAIVYATGYTPASAIDFLGEDVKQALHYDAGSLRLPLLLQEWQTAVKVIPELSLLGFYEGPYWGMIEMQARLTAERWLADSPPYVRPYEGTEELLELRKDMQAKGLDVPQYWFGDYAGYMEEVAAHLGLQRNNGAFAEREGVVSPSRYLSPKSEHAQANSVIQDIYKTWRACLDYGRFTARAAFRALQGNWFIQRTIDSALSTFPSGTLEGQASFRPRAPTGDKSGMLFDFEYLYTESGVLTLANGAEMTARRRYVYRYSEERDELSVWFVKPDSELEVDYLFHNLTFVPPAEAKQRGACVAKTDHLCVEDMYWTEYSLPIKGISLHTFETKHTVQGPSKDYVATTNFSQSSQTPSSLKA</sequence>
<protein>
    <submittedName>
        <fullName evidence="6">Thiol-specific monooxygenase</fullName>
    </submittedName>
</protein>
<keyword evidence="3" id="KW-0560">Oxidoreductase</keyword>
<feature type="domain" description="DUF6314" evidence="5">
    <location>
        <begin position="587"/>
        <end position="749"/>
    </location>
</feature>
<evidence type="ECO:0000313" key="7">
    <source>
        <dbReference type="Proteomes" id="UP000756132"/>
    </source>
</evidence>
<evidence type="ECO:0000256" key="2">
    <source>
        <dbReference type="ARBA" id="ARBA00022827"/>
    </source>
</evidence>
<dbReference type="EMBL" id="CP090163">
    <property type="protein sequence ID" value="UJO10844.1"/>
    <property type="molecule type" value="Genomic_DNA"/>
</dbReference>
<dbReference type="Pfam" id="PF07992">
    <property type="entry name" value="Pyr_redox_2"/>
    <property type="match status" value="1"/>
</dbReference>
<dbReference type="RefSeq" id="XP_047755210.1">
    <property type="nucleotide sequence ID" value="XM_047900616.1"/>
</dbReference>
<feature type="domain" description="FAD/NAD(P)-binding" evidence="4">
    <location>
        <begin position="11"/>
        <end position="241"/>
    </location>
</feature>
<evidence type="ECO:0000313" key="6">
    <source>
        <dbReference type="EMBL" id="UJO10844.1"/>
    </source>
</evidence>
<evidence type="ECO:0000256" key="1">
    <source>
        <dbReference type="ARBA" id="ARBA00022630"/>
    </source>
</evidence>
<dbReference type="Proteomes" id="UP000756132">
    <property type="component" value="Chromosome 1"/>
</dbReference>
<gene>
    <name evidence="6" type="ORF">CLAFUR5_01468</name>
</gene>
<dbReference type="Pfam" id="PF19834">
    <property type="entry name" value="DUF6314"/>
    <property type="match status" value="1"/>
</dbReference>
<keyword evidence="2" id="KW-0274">FAD</keyword>
<dbReference type="KEGG" id="ffu:CLAFUR5_01468"/>
<evidence type="ECO:0000259" key="4">
    <source>
        <dbReference type="Pfam" id="PF07992"/>
    </source>
</evidence>
<evidence type="ECO:0000256" key="3">
    <source>
        <dbReference type="ARBA" id="ARBA00023002"/>
    </source>
</evidence>
<dbReference type="InterPro" id="IPR036188">
    <property type="entry name" value="FAD/NAD-bd_sf"/>
</dbReference>
<dbReference type="PRINTS" id="PR00419">
    <property type="entry name" value="ADXRDTASE"/>
</dbReference>
<accession>A0A9Q8P2K4</accession>
<dbReference type="InterPro" id="IPR045632">
    <property type="entry name" value="DUF6314"/>
</dbReference>
<reference evidence="6" key="2">
    <citation type="journal article" date="2022" name="Microb. Genom.">
        <title>A chromosome-scale genome assembly of the tomato pathogen Cladosporium fulvum reveals a compartmentalized genome architecture and the presence of a dispensable chromosome.</title>
        <authorList>
            <person name="Zaccaron A.Z."/>
            <person name="Chen L.H."/>
            <person name="Samaras A."/>
            <person name="Stergiopoulos I."/>
        </authorList>
    </citation>
    <scope>NUCLEOTIDE SEQUENCE</scope>
    <source>
        <strain evidence="6">Race5_Kim</strain>
    </source>
</reference>
<dbReference type="PANTHER" id="PTHR23023">
    <property type="entry name" value="DIMETHYLANILINE MONOOXYGENASE"/>
    <property type="match status" value="1"/>
</dbReference>
<dbReference type="Gene3D" id="3.50.50.60">
    <property type="entry name" value="FAD/NAD(P)-binding domain"/>
    <property type="match status" value="2"/>
</dbReference>